<organism evidence="2 3">
    <name type="scientific">Cafeteria roenbergensis</name>
    <name type="common">Marine flagellate</name>
    <dbReference type="NCBI Taxonomy" id="33653"/>
    <lineage>
        <taxon>Eukaryota</taxon>
        <taxon>Sar</taxon>
        <taxon>Stramenopiles</taxon>
        <taxon>Bigyra</taxon>
        <taxon>Opalozoa</taxon>
        <taxon>Bicosoecida</taxon>
        <taxon>Cafeteriaceae</taxon>
        <taxon>Cafeteria</taxon>
    </lineage>
</organism>
<evidence type="ECO:0000313" key="3">
    <source>
        <dbReference type="Proteomes" id="UP000325113"/>
    </source>
</evidence>
<feature type="region of interest" description="Disordered" evidence="1">
    <location>
        <begin position="366"/>
        <end position="410"/>
    </location>
</feature>
<feature type="compositionally biased region" description="Low complexity" evidence="1">
    <location>
        <begin position="207"/>
        <end position="218"/>
    </location>
</feature>
<dbReference type="AlphaFoldDB" id="A0A5A8D9Q3"/>
<gene>
    <name evidence="2" type="ORF">FNF31_03908</name>
</gene>
<dbReference type="EMBL" id="VLTM01000037">
    <property type="protein sequence ID" value="KAA0161294.1"/>
    <property type="molecule type" value="Genomic_DNA"/>
</dbReference>
<feature type="region of interest" description="Disordered" evidence="1">
    <location>
        <begin position="297"/>
        <end position="319"/>
    </location>
</feature>
<accession>A0A5A8D9Q3</accession>
<proteinExistence type="predicted"/>
<sequence length="410" mass="42560">MRDTRRVGPGLWFHSVTLAPGRAEIVRLWDDVWLPWAASAPSQGALAARERARREDAIASDWRLANAADAAELVAVGRLKAEGMLAWLTDPWSKAPVPSKAQQQQRMRRLALEAELLRTRASVPAVGQAGLSARDLLLLQVREQAKLAKARRSKRLRRMRRTIDSVPSFWTGIDYNAAKTKGAHGVGWAGSSSSWSPMAPGIVEEGSASSASVVGRAGPSPDGLVRPVRPPLSPSGSQTLAASASPRAATVSFDADGETAGFDAGQELRRGGQAFSRAVLDSDAAHRAREEVALLAMEGSSDSGSAGEVKRGPDADVGEASDLAAEEQHLLDVDAEALAVEVSSSSGSEGLARGAAIAPASAVGASTSASQDDDSALWALAGPSGTDTGDLESGSMPGSPLLRARDGLAA</sequence>
<reference evidence="2 3" key="1">
    <citation type="submission" date="2019-07" db="EMBL/GenBank/DDBJ databases">
        <title>Genomes of Cafeteria roenbergensis.</title>
        <authorList>
            <person name="Fischer M.G."/>
            <person name="Hackl T."/>
            <person name="Roman M."/>
        </authorList>
    </citation>
    <scope>NUCLEOTIDE SEQUENCE [LARGE SCALE GENOMIC DNA]</scope>
    <source>
        <strain evidence="2 3">Cflag</strain>
    </source>
</reference>
<name>A0A5A8D9Q3_CAFRO</name>
<comment type="caution">
    <text evidence="2">The sequence shown here is derived from an EMBL/GenBank/DDBJ whole genome shotgun (WGS) entry which is preliminary data.</text>
</comment>
<evidence type="ECO:0000256" key="1">
    <source>
        <dbReference type="SAM" id="MobiDB-lite"/>
    </source>
</evidence>
<protein>
    <submittedName>
        <fullName evidence="2">Uncharacterized protein</fullName>
    </submittedName>
</protein>
<feature type="region of interest" description="Disordered" evidence="1">
    <location>
        <begin position="207"/>
        <end position="245"/>
    </location>
</feature>
<dbReference type="Proteomes" id="UP000325113">
    <property type="component" value="Unassembled WGS sequence"/>
</dbReference>
<evidence type="ECO:0000313" key="2">
    <source>
        <dbReference type="EMBL" id="KAA0161294.1"/>
    </source>
</evidence>